<organism evidence="3 4">
    <name type="scientific">Tribolium castaneum</name>
    <name type="common">Red flour beetle</name>
    <dbReference type="NCBI Taxonomy" id="7070"/>
    <lineage>
        <taxon>Eukaryota</taxon>
        <taxon>Metazoa</taxon>
        <taxon>Ecdysozoa</taxon>
        <taxon>Arthropoda</taxon>
        <taxon>Hexapoda</taxon>
        <taxon>Insecta</taxon>
        <taxon>Pterygota</taxon>
        <taxon>Neoptera</taxon>
        <taxon>Endopterygota</taxon>
        <taxon>Coleoptera</taxon>
        <taxon>Polyphaga</taxon>
        <taxon>Cucujiformia</taxon>
        <taxon>Tenebrionidae</taxon>
        <taxon>Tenebrionidae incertae sedis</taxon>
        <taxon>Tribolium</taxon>
    </lineage>
</organism>
<keyword evidence="4" id="KW-1185">Reference proteome</keyword>
<protein>
    <submittedName>
        <fullName evidence="3">Uncharacterized protein</fullName>
    </submittedName>
</protein>
<evidence type="ECO:0000313" key="3">
    <source>
        <dbReference type="EMBL" id="EFA06884.1"/>
    </source>
</evidence>
<feature type="compositionally biased region" description="Basic and acidic residues" evidence="2">
    <location>
        <begin position="271"/>
        <end position="284"/>
    </location>
</feature>
<sequence>MESPSSSCISLISTDSSRLDYLNTFRDASEQESETIEALKLKQLQLKRNITDLAYENEQYRARYEDLRHKLGDLTDLLEKGAHILANLYDNSKNALQNTPILDSVNKPNIRNQDTASKIKKITRPIMHIEPLNMQEVRQEADLEEERTHDCLPIIFEDSVEWVDTVVDPHVHLDRLPDNVVENYLNEQNLANSHLSKSAVSTSLKLETMENERPKANAKKVKVSPKKARVAPKVERKSKKRGNDSATKKSKLSSQESGDFRSQRSTRRKRLCTEGREFENEEKP</sequence>
<feature type="compositionally biased region" description="Basic residues" evidence="2">
    <location>
        <begin position="216"/>
        <end position="240"/>
    </location>
</feature>
<dbReference type="AlphaFoldDB" id="D6WPW3"/>
<keyword evidence="1" id="KW-0175">Coiled coil</keyword>
<name>D6WPW3_TRICA</name>
<dbReference type="Proteomes" id="UP000007266">
    <property type="component" value="Linkage group 7"/>
</dbReference>
<feature type="region of interest" description="Disordered" evidence="2">
    <location>
        <begin position="206"/>
        <end position="284"/>
    </location>
</feature>
<feature type="coiled-coil region" evidence="1">
    <location>
        <begin position="50"/>
        <end position="77"/>
    </location>
</feature>
<accession>D6WPW3</accession>
<proteinExistence type="predicted"/>
<reference evidence="3 4" key="1">
    <citation type="journal article" date="2008" name="Nature">
        <title>The genome of the model beetle and pest Tribolium castaneum.</title>
        <authorList>
            <consortium name="Tribolium Genome Sequencing Consortium"/>
            <person name="Richards S."/>
            <person name="Gibbs R.A."/>
            <person name="Weinstock G.M."/>
            <person name="Brown S.J."/>
            <person name="Denell R."/>
            <person name="Beeman R.W."/>
            <person name="Gibbs R."/>
            <person name="Beeman R.W."/>
            <person name="Brown S.J."/>
            <person name="Bucher G."/>
            <person name="Friedrich M."/>
            <person name="Grimmelikhuijzen C.J."/>
            <person name="Klingler M."/>
            <person name="Lorenzen M."/>
            <person name="Richards S."/>
            <person name="Roth S."/>
            <person name="Schroder R."/>
            <person name="Tautz D."/>
            <person name="Zdobnov E.M."/>
            <person name="Muzny D."/>
            <person name="Gibbs R.A."/>
            <person name="Weinstock G.M."/>
            <person name="Attaway T."/>
            <person name="Bell S."/>
            <person name="Buhay C.J."/>
            <person name="Chandrabose M.N."/>
            <person name="Chavez D."/>
            <person name="Clerk-Blankenburg K.P."/>
            <person name="Cree A."/>
            <person name="Dao M."/>
            <person name="Davis C."/>
            <person name="Chacko J."/>
            <person name="Dinh H."/>
            <person name="Dugan-Rocha S."/>
            <person name="Fowler G."/>
            <person name="Garner T.T."/>
            <person name="Garnes J."/>
            <person name="Gnirke A."/>
            <person name="Hawes A."/>
            <person name="Hernandez J."/>
            <person name="Hines S."/>
            <person name="Holder M."/>
            <person name="Hume J."/>
            <person name="Jhangiani S.N."/>
            <person name="Joshi V."/>
            <person name="Khan Z.M."/>
            <person name="Jackson L."/>
            <person name="Kovar C."/>
            <person name="Kowis A."/>
            <person name="Lee S."/>
            <person name="Lewis L.R."/>
            <person name="Margolis J."/>
            <person name="Morgan M."/>
            <person name="Nazareth L.V."/>
            <person name="Nguyen N."/>
            <person name="Okwuonu G."/>
            <person name="Parker D."/>
            <person name="Richards S."/>
            <person name="Ruiz S.J."/>
            <person name="Santibanez J."/>
            <person name="Savard J."/>
            <person name="Scherer S.E."/>
            <person name="Schneider B."/>
            <person name="Sodergren E."/>
            <person name="Tautz D."/>
            <person name="Vattahil S."/>
            <person name="Villasana D."/>
            <person name="White C.S."/>
            <person name="Wright R."/>
            <person name="Park Y."/>
            <person name="Beeman R.W."/>
            <person name="Lord J."/>
            <person name="Oppert B."/>
            <person name="Lorenzen M."/>
            <person name="Brown S."/>
            <person name="Wang L."/>
            <person name="Savard J."/>
            <person name="Tautz D."/>
            <person name="Richards S."/>
            <person name="Weinstock G."/>
            <person name="Gibbs R.A."/>
            <person name="Liu Y."/>
            <person name="Worley K."/>
            <person name="Weinstock G."/>
            <person name="Elsik C.G."/>
            <person name="Reese J.T."/>
            <person name="Elhaik E."/>
            <person name="Landan G."/>
            <person name="Graur D."/>
            <person name="Arensburger P."/>
            <person name="Atkinson P."/>
            <person name="Beeman R.W."/>
            <person name="Beidler J."/>
            <person name="Brown S.J."/>
            <person name="Demuth J.P."/>
            <person name="Drury D.W."/>
            <person name="Du Y.Z."/>
            <person name="Fujiwara H."/>
            <person name="Lorenzen M."/>
            <person name="Maselli V."/>
            <person name="Osanai M."/>
            <person name="Park Y."/>
            <person name="Robertson H.M."/>
            <person name="Tu Z."/>
            <person name="Wang J.J."/>
            <person name="Wang S."/>
            <person name="Richards S."/>
            <person name="Song H."/>
            <person name="Zhang L."/>
            <person name="Sodergren E."/>
            <person name="Werner D."/>
            <person name="Stanke M."/>
            <person name="Morgenstern B."/>
            <person name="Solovyev V."/>
            <person name="Kosarev P."/>
            <person name="Brown G."/>
            <person name="Chen H.C."/>
            <person name="Ermolaeva O."/>
            <person name="Hlavina W."/>
            <person name="Kapustin Y."/>
            <person name="Kiryutin B."/>
            <person name="Kitts P."/>
            <person name="Maglott D."/>
            <person name="Pruitt K."/>
            <person name="Sapojnikov V."/>
            <person name="Souvorov A."/>
            <person name="Mackey A.J."/>
            <person name="Waterhouse R.M."/>
            <person name="Wyder S."/>
            <person name="Zdobnov E.M."/>
            <person name="Zdobnov E.M."/>
            <person name="Wyder S."/>
            <person name="Kriventseva E.V."/>
            <person name="Kadowaki T."/>
            <person name="Bork P."/>
            <person name="Aranda M."/>
            <person name="Bao R."/>
            <person name="Beermann A."/>
            <person name="Berns N."/>
            <person name="Bolognesi R."/>
            <person name="Bonneton F."/>
            <person name="Bopp D."/>
            <person name="Brown S.J."/>
            <person name="Bucher G."/>
            <person name="Butts T."/>
            <person name="Chaumot A."/>
            <person name="Denell R.E."/>
            <person name="Ferrier D.E."/>
            <person name="Friedrich M."/>
            <person name="Gordon C.M."/>
            <person name="Jindra M."/>
            <person name="Klingler M."/>
            <person name="Lan Q."/>
            <person name="Lattorff H.M."/>
            <person name="Laudet V."/>
            <person name="von Levetsow C."/>
            <person name="Liu Z."/>
            <person name="Lutz R."/>
            <person name="Lynch J.A."/>
            <person name="da Fonseca R.N."/>
            <person name="Posnien N."/>
            <person name="Reuter R."/>
            <person name="Roth S."/>
            <person name="Savard J."/>
            <person name="Schinko J.B."/>
            <person name="Schmitt C."/>
            <person name="Schoppmeier M."/>
            <person name="Schroder R."/>
            <person name="Shippy T.D."/>
            <person name="Simonnet F."/>
            <person name="Marques-Souza H."/>
            <person name="Tautz D."/>
            <person name="Tomoyasu Y."/>
            <person name="Trauner J."/>
            <person name="Van der Zee M."/>
            <person name="Vervoort M."/>
            <person name="Wittkopp N."/>
            <person name="Wimmer E.A."/>
            <person name="Yang X."/>
            <person name="Jones A.K."/>
            <person name="Sattelle D.B."/>
            <person name="Ebert P.R."/>
            <person name="Nelson D."/>
            <person name="Scott J.G."/>
            <person name="Beeman R.W."/>
            <person name="Muthukrishnan S."/>
            <person name="Kramer K.J."/>
            <person name="Arakane Y."/>
            <person name="Beeman R.W."/>
            <person name="Zhu Q."/>
            <person name="Hogenkamp D."/>
            <person name="Dixit R."/>
            <person name="Oppert B."/>
            <person name="Jiang H."/>
            <person name="Zou Z."/>
            <person name="Marshall J."/>
            <person name="Elpidina E."/>
            <person name="Vinokurov K."/>
            <person name="Oppert C."/>
            <person name="Zou Z."/>
            <person name="Evans J."/>
            <person name="Lu Z."/>
            <person name="Zhao P."/>
            <person name="Sumathipala N."/>
            <person name="Altincicek B."/>
            <person name="Vilcinskas A."/>
            <person name="Williams M."/>
            <person name="Hultmark D."/>
            <person name="Hetru C."/>
            <person name="Jiang H."/>
            <person name="Grimmelikhuijzen C.J."/>
            <person name="Hauser F."/>
            <person name="Cazzamali G."/>
            <person name="Williamson M."/>
            <person name="Park Y."/>
            <person name="Li B."/>
            <person name="Tanaka Y."/>
            <person name="Predel R."/>
            <person name="Neupert S."/>
            <person name="Schachtner J."/>
            <person name="Verleyen P."/>
            <person name="Raible F."/>
            <person name="Bork P."/>
            <person name="Friedrich M."/>
            <person name="Walden K.K."/>
            <person name="Robertson H.M."/>
            <person name="Angeli S."/>
            <person name="Foret S."/>
            <person name="Bucher G."/>
            <person name="Schuetz S."/>
            <person name="Maleszka R."/>
            <person name="Wimmer E.A."/>
            <person name="Beeman R.W."/>
            <person name="Lorenzen M."/>
            <person name="Tomoyasu Y."/>
            <person name="Miller S.C."/>
            <person name="Grossmann D."/>
            <person name="Bucher G."/>
        </authorList>
    </citation>
    <scope>NUCLEOTIDE SEQUENCE [LARGE SCALE GENOMIC DNA]</scope>
    <source>
        <strain evidence="3 4">Georgia GA2</strain>
    </source>
</reference>
<dbReference type="InParanoid" id="D6WPW3"/>
<dbReference type="EMBL" id="KQ971354">
    <property type="protein sequence ID" value="EFA06884.1"/>
    <property type="molecule type" value="Genomic_DNA"/>
</dbReference>
<reference evidence="3 4" key="2">
    <citation type="journal article" date="2010" name="Nucleic Acids Res.">
        <title>BeetleBase in 2010: revisions to provide comprehensive genomic information for Tribolium castaneum.</title>
        <authorList>
            <person name="Kim H.S."/>
            <person name="Murphy T."/>
            <person name="Xia J."/>
            <person name="Caragea D."/>
            <person name="Park Y."/>
            <person name="Beeman R.W."/>
            <person name="Lorenzen M.D."/>
            <person name="Butcher S."/>
            <person name="Manak J.R."/>
            <person name="Brown S.J."/>
        </authorList>
    </citation>
    <scope>GENOME REANNOTATION</scope>
    <source>
        <strain evidence="3 4">Georgia GA2</strain>
    </source>
</reference>
<evidence type="ECO:0000256" key="1">
    <source>
        <dbReference type="SAM" id="Coils"/>
    </source>
</evidence>
<gene>
    <name evidence="3" type="primary">AUGUSTUS-3.0.2_09829</name>
    <name evidence="3" type="ORF">TcasGA2_TC009829</name>
</gene>
<evidence type="ECO:0000256" key="2">
    <source>
        <dbReference type="SAM" id="MobiDB-lite"/>
    </source>
</evidence>
<dbReference type="HOGENOM" id="CLU_981174_0_0_1"/>
<evidence type="ECO:0000313" key="4">
    <source>
        <dbReference type="Proteomes" id="UP000007266"/>
    </source>
</evidence>